<protein>
    <submittedName>
        <fullName evidence="11">Carnitine-acylcarnitine carrier protein-like</fullName>
    </submittedName>
</protein>
<dbReference type="FunFam" id="1.50.40.10:FF:000146">
    <property type="entry name" value="Uncharacterized protein, isoform B"/>
    <property type="match status" value="1"/>
</dbReference>
<evidence type="ECO:0000256" key="7">
    <source>
        <dbReference type="ARBA" id="ARBA00023128"/>
    </source>
</evidence>
<dbReference type="Proteomes" id="UP000192247">
    <property type="component" value="Unassembled WGS sequence"/>
</dbReference>
<evidence type="ECO:0000256" key="5">
    <source>
        <dbReference type="ARBA" id="ARBA00022737"/>
    </source>
</evidence>
<evidence type="ECO:0000256" key="4">
    <source>
        <dbReference type="ARBA" id="ARBA00022692"/>
    </source>
</evidence>
<dbReference type="GO" id="GO:1990575">
    <property type="term" value="P:mitochondrial L-ornithine transmembrane transport"/>
    <property type="evidence" value="ECO:0007669"/>
    <property type="project" value="TreeGrafter"/>
</dbReference>
<evidence type="ECO:0000256" key="3">
    <source>
        <dbReference type="ARBA" id="ARBA00022448"/>
    </source>
</evidence>
<dbReference type="SUPFAM" id="SSF103506">
    <property type="entry name" value="Mitochondrial carrier"/>
    <property type="match status" value="1"/>
</dbReference>
<feature type="repeat" description="Solcar" evidence="9">
    <location>
        <begin position="219"/>
        <end position="303"/>
    </location>
</feature>
<comment type="subcellular location">
    <subcellularLocation>
        <location evidence="1">Mitochondrion membrane</location>
        <topology evidence="1">Multi-pass membrane protein</topology>
    </subcellularLocation>
</comment>
<evidence type="ECO:0000256" key="10">
    <source>
        <dbReference type="RuleBase" id="RU000488"/>
    </source>
</evidence>
<comment type="similarity">
    <text evidence="2 10">Belongs to the mitochondrial carrier (TC 2.A.29) family.</text>
</comment>
<dbReference type="Pfam" id="PF00153">
    <property type="entry name" value="Mito_carr"/>
    <property type="match status" value="3"/>
</dbReference>
<dbReference type="InterPro" id="IPR050567">
    <property type="entry name" value="Mitochondrial_Carrier"/>
</dbReference>
<feature type="repeat" description="Solcar" evidence="9">
    <location>
        <begin position="22"/>
        <end position="107"/>
    </location>
</feature>
<dbReference type="AlphaFoldDB" id="A0A1V9XSW6"/>
<dbReference type="PANTHER" id="PTHR45624:SF12">
    <property type="entry name" value="MITOCHONDRIAL ORNITHINE TRANSPORTER 1"/>
    <property type="match status" value="1"/>
</dbReference>
<keyword evidence="6" id="KW-1133">Transmembrane helix</keyword>
<evidence type="ECO:0000256" key="8">
    <source>
        <dbReference type="ARBA" id="ARBA00023136"/>
    </source>
</evidence>
<evidence type="ECO:0000256" key="2">
    <source>
        <dbReference type="ARBA" id="ARBA00006375"/>
    </source>
</evidence>
<reference evidence="11 12" key="1">
    <citation type="journal article" date="2017" name="Gigascience">
        <title>Draft genome of the honey bee ectoparasitic mite, Tropilaelaps mercedesae, is shaped by the parasitic life history.</title>
        <authorList>
            <person name="Dong X."/>
            <person name="Armstrong S.D."/>
            <person name="Xia D."/>
            <person name="Makepeace B.L."/>
            <person name="Darby A.C."/>
            <person name="Kadowaki T."/>
        </authorList>
    </citation>
    <scope>NUCLEOTIDE SEQUENCE [LARGE SCALE GENOMIC DNA]</scope>
    <source>
        <strain evidence="11">Wuxi-XJTLU</strain>
    </source>
</reference>
<dbReference type="Gene3D" id="1.50.40.10">
    <property type="entry name" value="Mitochondrial carrier domain"/>
    <property type="match status" value="1"/>
</dbReference>
<evidence type="ECO:0000256" key="1">
    <source>
        <dbReference type="ARBA" id="ARBA00004225"/>
    </source>
</evidence>
<dbReference type="InParanoid" id="A0A1V9XSW6"/>
<comment type="caution">
    <text evidence="11">The sequence shown here is derived from an EMBL/GenBank/DDBJ whole genome shotgun (WGS) entry which is preliminary data.</text>
</comment>
<keyword evidence="12" id="KW-1185">Reference proteome</keyword>
<sequence length="311" mass="34006">MAHPVSSDLPDGRTLSPYHQLLSAAIDLAAGTAGGTANVLVGQPLDTVKVKMQTFPKLYPTTVQCFTKTLQQDGLFRGLYAGTLPALAANVAENSVLFCAYGVCQQFVQKMVDKPAASDLSPLENASAGFFAAFFSSLTLCPTELVKCRLQAMRESHQSTGISAFQLTRTIWREDGLRGFFKGLTPTFAREMPGYFFFFGGYELTRIWLTPKGKTKNDIGPVKTIVAGGVGGICLWVSIFPADVIKSRMQISHETKLNVVSVTRELIRCEGLLTLYNGLMPTVLRTFPSTGALFLAYEYSRKELNAIFLDN</sequence>
<evidence type="ECO:0000256" key="9">
    <source>
        <dbReference type="PROSITE-ProRule" id="PRU00282"/>
    </source>
</evidence>
<keyword evidence="4 9" id="KW-0812">Transmembrane</keyword>
<keyword evidence="8 9" id="KW-0472">Membrane</keyword>
<dbReference type="PANTHER" id="PTHR45624">
    <property type="entry name" value="MITOCHONDRIAL BASIC AMINO ACIDS TRANSPORTER-RELATED"/>
    <property type="match status" value="1"/>
</dbReference>
<evidence type="ECO:0000313" key="11">
    <source>
        <dbReference type="EMBL" id="OQR76569.1"/>
    </source>
</evidence>
<dbReference type="OrthoDB" id="409586at2759"/>
<dbReference type="GO" id="GO:0000064">
    <property type="term" value="F:L-ornithine transmembrane transporter activity"/>
    <property type="evidence" value="ECO:0007669"/>
    <property type="project" value="TreeGrafter"/>
</dbReference>
<keyword evidence="5" id="KW-0677">Repeat</keyword>
<proteinExistence type="inferred from homology"/>
<organism evidence="11 12">
    <name type="scientific">Tropilaelaps mercedesae</name>
    <dbReference type="NCBI Taxonomy" id="418985"/>
    <lineage>
        <taxon>Eukaryota</taxon>
        <taxon>Metazoa</taxon>
        <taxon>Ecdysozoa</taxon>
        <taxon>Arthropoda</taxon>
        <taxon>Chelicerata</taxon>
        <taxon>Arachnida</taxon>
        <taxon>Acari</taxon>
        <taxon>Parasitiformes</taxon>
        <taxon>Mesostigmata</taxon>
        <taxon>Gamasina</taxon>
        <taxon>Dermanyssoidea</taxon>
        <taxon>Laelapidae</taxon>
        <taxon>Tropilaelaps</taxon>
    </lineage>
</organism>
<dbReference type="GO" id="GO:0031966">
    <property type="term" value="C:mitochondrial membrane"/>
    <property type="evidence" value="ECO:0007669"/>
    <property type="project" value="UniProtKB-SubCell"/>
</dbReference>
<feature type="repeat" description="Solcar" evidence="9">
    <location>
        <begin position="120"/>
        <end position="208"/>
    </location>
</feature>
<keyword evidence="3 10" id="KW-0813">Transport</keyword>
<dbReference type="InterPro" id="IPR023395">
    <property type="entry name" value="MCP_dom_sf"/>
</dbReference>
<gene>
    <name evidence="11" type="ORF">BIW11_07701</name>
</gene>
<keyword evidence="7" id="KW-0496">Mitochondrion</keyword>
<dbReference type="PROSITE" id="PS50920">
    <property type="entry name" value="SOLCAR"/>
    <property type="match status" value="3"/>
</dbReference>
<dbReference type="EMBL" id="MNPL01004664">
    <property type="protein sequence ID" value="OQR76569.1"/>
    <property type="molecule type" value="Genomic_DNA"/>
</dbReference>
<evidence type="ECO:0000313" key="12">
    <source>
        <dbReference type="Proteomes" id="UP000192247"/>
    </source>
</evidence>
<dbReference type="InterPro" id="IPR018108">
    <property type="entry name" value="MCP_transmembrane"/>
</dbReference>
<accession>A0A1V9XSW6</accession>
<evidence type="ECO:0000256" key="6">
    <source>
        <dbReference type="ARBA" id="ARBA00022989"/>
    </source>
</evidence>
<name>A0A1V9XSW6_9ACAR</name>
<dbReference type="FunCoup" id="A0A1V9XSW6">
    <property type="interactions" value="232"/>
</dbReference>